<keyword evidence="2 7" id="KW-0235">DNA replication</keyword>
<feature type="signal peptide" evidence="8">
    <location>
        <begin position="1"/>
        <end position="21"/>
    </location>
</feature>
<dbReference type="GO" id="GO:0006281">
    <property type="term" value="P:DNA repair"/>
    <property type="evidence" value="ECO:0007669"/>
    <property type="project" value="UniProtKB-KW"/>
</dbReference>
<evidence type="ECO:0000256" key="7">
    <source>
        <dbReference type="HAMAP-Rule" id="MF_01587"/>
    </source>
</evidence>
<dbReference type="HAMAP" id="MF_01587">
    <property type="entry name" value="DNA_ligase_B"/>
    <property type="match status" value="1"/>
</dbReference>
<comment type="similarity">
    <text evidence="7">Belongs to the NAD-dependent DNA ligase family. LigB subfamily.</text>
</comment>
<evidence type="ECO:0000256" key="1">
    <source>
        <dbReference type="ARBA" id="ARBA00022598"/>
    </source>
</evidence>
<keyword evidence="3 7" id="KW-0227">DNA damage</keyword>
<dbReference type="PANTHER" id="PTHR47810">
    <property type="entry name" value="DNA LIGASE"/>
    <property type="match status" value="1"/>
</dbReference>
<feature type="domain" description="NAD-dependent DNA ligase N-terminal" evidence="9">
    <location>
        <begin position="34"/>
        <end position="434"/>
    </location>
</feature>
<dbReference type="InterPro" id="IPR013840">
    <property type="entry name" value="DNAligase_N"/>
</dbReference>
<evidence type="ECO:0000256" key="2">
    <source>
        <dbReference type="ARBA" id="ARBA00022705"/>
    </source>
</evidence>
<dbReference type="PIRSF" id="PIRSF001604">
    <property type="entry name" value="LigA"/>
    <property type="match status" value="1"/>
</dbReference>
<dbReference type="InterPro" id="IPR012340">
    <property type="entry name" value="NA-bd_OB-fold"/>
</dbReference>
<dbReference type="EC" id="6.5.1.2" evidence="7"/>
<evidence type="ECO:0000259" key="9">
    <source>
        <dbReference type="SMART" id="SM00532"/>
    </source>
</evidence>
<dbReference type="AlphaFoldDB" id="A0AB39VS14"/>
<dbReference type="Gene3D" id="1.10.150.20">
    <property type="entry name" value="5' to 3' exonuclease, C-terminal subdomain"/>
    <property type="match status" value="1"/>
</dbReference>
<dbReference type="SUPFAM" id="SSF56091">
    <property type="entry name" value="DNA ligase/mRNA capping enzyme, catalytic domain"/>
    <property type="match status" value="1"/>
</dbReference>
<dbReference type="InterPro" id="IPR050326">
    <property type="entry name" value="NAD_dep_DNA_ligaseB"/>
</dbReference>
<name>A0AB39VS14_9GAMM</name>
<comment type="function">
    <text evidence="7">Catalyzes the formation of phosphodiester linkages between 5'-phosphoryl and 3'-hydroxyl groups in double-stranded DNA using NAD as a coenzyme and as the energy source for the reaction.</text>
</comment>
<evidence type="ECO:0000256" key="5">
    <source>
        <dbReference type="ARBA" id="ARBA00023204"/>
    </source>
</evidence>
<sequence>MRYLNFTALFLGLIIIRSACGASEPACPSWSESRWAKEINQLSVQLKSWDVQYHQLGVSAIDDATYDSLSEKHQFWLHCASQPSEPPSLPRGTAKISHPFAHTGLKKLPDAAAVNRWMNNRNNLWVQPKVDGVAVTLVYEQGNLVSLLSRGDGLYGQDWTHKAMDIAAIPQKIPATSERLVLQGELFLMMSGHHQNASGGLNARSKVAGAMMRRSSSQRMPEIGIFIWEWPDGPLEMQSRVQRLKEMGFPLTAEFTHPVENFEQAKQWRENWYQAPLPFTTDGIVIRQQDEPEGRFWRNRPANWAVAWKYPVVRKLTDVTGIEMTVGRSGKRSVVLHLNPIMLDDKQVSRVSLGSPARLKKWDIIIGDRVAISLAGQGIPRIDEVVWRVAVRDEKNLSKFIPDSKLDAFTCFTPYNQCREQFLSRLAWLSGPQGLNITGLGLATWSKLLDANLLPGLVSWLELTHRQLVAVPGISEKQAGKLLAQIELARQKSFKKWMAALGFPAAGLNTGNATNWLELRAITPEQWQAMPGVGVKSTSLIRRFIEHPEVVAMVEKLMQEGIPAFSQASSLVE</sequence>
<protein>
    <recommendedName>
        <fullName evidence="7">DNA ligase B</fullName>
        <ecNumber evidence="7">6.5.1.2</ecNumber>
    </recommendedName>
    <alternativeName>
        <fullName evidence="7">Polydeoxyribonucleotide synthase [NAD(+)] B</fullName>
    </alternativeName>
</protein>
<dbReference type="EMBL" id="CP165628">
    <property type="protein sequence ID" value="XDU72476.1"/>
    <property type="molecule type" value="Genomic_DNA"/>
</dbReference>
<feature type="active site" description="N6-AMP-lysine intermediate" evidence="7">
    <location>
        <position position="129"/>
    </location>
</feature>
<reference evidence="10" key="1">
    <citation type="submission" date="2024-07" db="EMBL/GenBank/DDBJ databases">
        <authorList>
            <person name="Biller S.J."/>
        </authorList>
    </citation>
    <scope>NUCLEOTIDE SEQUENCE</scope>
    <source>
        <strain evidence="10">WC2420</strain>
    </source>
</reference>
<dbReference type="InterPro" id="IPR010994">
    <property type="entry name" value="RuvA_2-like"/>
</dbReference>
<dbReference type="SMART" id="SM00532">
    <property type="entry name" value="LIGANc"/>
    <property type="match status" value="1"/>
</dbReference>
<evidence type="ECO:0000256" key="3">
    <source>
        <dbReference type="ARBA" id="ARBA00022763"/>
    </source>
</evidence>
<gene>
    <name evidence="7 10" type="primary">ligB</name>
    <name evidence="10" type="ORF">AB3G37_23860</name>
</gene>
<evidence type="ECO:0000256" key="4">
    <source>
        <dbReference type="ARBA" id="ARBA00023027"/>
    </source>
</evidence>
<dbReference type="InterPro" id="IPR001679">
    <property type="entry name" value="DNA_ligase"/>
</dbReference>
<organism evidence="10">
    <name type="scientific">Rouxiella sp. WC2420</name>
    <dbReference type="NCBI Taxonomy" id="3234145"/>
    <lineage>
        <taxon>Bacteria</taxon>
        <taxon>Pseudomonadati</taxon>
        <taxon>Pseudomonadota</taxon>
        <taxon>Gammaproteobacteria</taxon>
        <taxon>Enterobacterales</taxon>
        <taxon>Yersiniaceae</taxon>
        <taxon>Rouxiella</taxon>
    </lineage>
</organism>
<evidence type="ECO:0000256" key="6">
    <source>
        <dbReference type="ARBA" id="ARBA00034005"/>
    </source>
</evidence>
<accession>A0AB39VS14</accession>
<dbReference type="RefSeq" id="WP_369789271.1">
    <property type="nucleotide sequence ID" value="NZ_CP165628.1"/>
</dbReference>
<dbReference type="SUPFAM" id="SSF47781">
    <property type="entry name" value="RuvA domain 2-like"/>
    <property type="match status" value="1"/>
</dbReference>
<dbReference type="InterPro" id="IPR013839">
    <property type="entry name" value="DNAligase_adenylation"/>
</dbReference>
<evidence type="ECO:0000256" key="8">
    <source>
        <dbReference type="SAM" id="SignalP"/>
    </source>
</evidence>
<comment type="catalytic activity">
    <reaction evidence="6 7">
        <text>NAD(+) + (deoxyribonucleotide)n-3'-hydroxyl + 5'-phospho-(deoxyribonucleotide)m = (deoxyribonucleotide)n+m + AMP + beta-nicotinamide D-nucleotide.</text>
        <dbReference type="EC" id="6.5.1.2"/>
    </reaction>
</comment>
<dbReference type="GO" id="GO:0003911">
    <property type="term" value="F:DNA ligase (NAD+) activity"/>
    <property type="evidence" value="ECO:0007669"/>
    <property type="project" value="UniProtKB-UniRule"/>
</dbReference>
<evidence type="ECO:0000313" key="10">
    <source>
        <dbReference type="EMBL" id="XDU72476.1"/>
    </source>
</evidence>
<proteinExistence type="inferred from homology"/>
<keyword evidence="8" id="KW-0732">Signal</keyword>
<dbReference type="InterPro" id="IPR020923">
    <property type="entry name" value="DNA_ligase_B"/>
</dbReference>
<dbReference type="Gene3D" id="2.40.50.140">
    <property type="entry name" value="Nucleic acid-binding proteins"/>
    <property type="match status" value="1"/>
</dbReference>
<dbReference type="Gene3D" id="3.30.470.30">
    <property type="entry name" value="DNA ligase/mRNA capping enzyme"/>
    <property type="match status" value="1"/>
</dbReference>
<dbReference type="InterPro" id="IPR004150">
    <property type="entry name" value="NAD_DNA_ligase_OB"/>
</dbReference>
<dbReference type="GO" id="GO:0006260">
    <property type="term" value="P:DNA replication"/>
    <property type="evidence" value="ECO:0007669"/>
    <property type="project" value="UniProtKB-KW"/>
</dbReference>
<dbReference type="PANTHER" id="PTHR47810:SF1">
    <property type="entry name" value="DNA LIGASE B"/>
    <property type="match status" value="1"/>
</dbReference>
<feature type="chain" id="PRO_5044192754" description="DNA ligase B" evidence="8">
    <location>
        <begin position="22"/>
        <end position="573"/>
    </location>
</feature>
<keyword evidence="5 7" id="KW-0234">DNA repair</keyword>
<dbReference type="SUPFAM" id="SSF50249">
    <property type="entry name" value="Nucleic acid-binding proteins"/>
    <property type="match status" value="1"/>
</dbReference>
<keyword evidence="4 7" id="KW-0520">NAD</keyword>
<keyword evidence="1 7" id="KW-0436">Ligase</keyword>
<dbReference type="NCBIfam" id="NF005987">
    <property type="entry name" value="PRK08097.1"/>
    <property type="match status" value="1"/>
</dbReference>
<dbReference type="Pfam" id="PF03120">
    <property type="entry name" value="OB_DNA_ligase"/>
    <property type="match status" value="1"/>
</dbReference>
<dbReference type="Pfam" id="PF01653">
    <property type="entry name" value="DNA_ligase_aden"/>
    <property type="match status" value="1"/>
</dbReference>